<dbReference type="GO" id="GO:0005524">
    <property type="term" value="F:ATP binding"/>
    <property type="evidence" value="ECO:0007669"/>
    <property type="project" value="UniProtKB-KW"/>
</dbReference>
<protein>
    <submittedName>
        <fullName evidence="4">Fic family protein</fullName>
    </submittedName>
</protein>
<dbReference type="PANTHER" id="PTHR13504">
    <property type="entry name" value="FIDO DOMAIN-CONTAINING PROTEIN DDB_G0283145"/>
    <property type="match status" value="1"/>
</dbReference>
<dbReference type="InterPro" id="IPR025230">
    <property type="entry name" value="DUF4172"/>
</dbReference>
<keyword evidence="2" id="KW-0547">Nucleotide-binding</keyword>
<feature type="binding site" evidence="2">
    <location>
        <begin position="212"/>
        <end position="219"/>
    </location>
    <ligand>
        <name>ATP</name>
        <dbReference type="ChEBI" id="CHEBI:30616"/>
    </ligand>
</feature>
<feature type="domain" description="Fido" evidence="3">
    <location>
        <begin position="116"/>
        <end position="273"/>
    </location>
</feature>
<dbReference type="Pfam" id="PF02661">
    <property type="entry name" value="Fic"/>
    <property type="match status" value="1"/>
</dbReference>
<dbReference type="InterPro" id="IPR040198">
    <property type="entry name" value="Fido_containing"/>
</dbReference>
<evidence type="ECO:0000313" key="5">
    <source>
        <dbReference type="Proteomes" id="UP000823771"/>
    </source>
</evidence>
<dbReference type="InterPro" id="IPR036597">
    <property type="entry name" value="Fido-like_dom_sf"/>
</dbReference>
<dbReference type="Pfam" id="PF13776">
    <property type="entry name" value="DUF4172"/>
    <property type="match status" value="1"/>
</dbReference>
<dbReference type="EMBL" id="JADILZ010000038">
    <property type="protein sequence ID" value="MBO8478043.1"/>
    <property type="molecule type" value="Genomic_DNA"/>
</dbReference>
<sequence>MRPEYIWQYPEWPSFTWNDSRLITLLSEVRNYEGKIHGMMGGLGFDVQNMAALDVMTEDVLRSNEIEGVILNSDKVRSSIARHLGIDTAGLPQPDHYTEGVVQVMMDAVSGCSKPLTENRLFNWHAALFPTGRSGIYPIKVGAYRTGSEPMQIVSGAMGKEKVHYEAPPSDAVPCMMNEFLTWINSDNTGIDPVMKAAVAHLWFVAIHPFDDGNGRLTRTVTDMLLAKADGFPLRFYSMSAEILREKKSYYDILEHTTTGTTDITEWLEWFLDTMKSAILRAEKTLERVVCKSSFWQRHREIPMNERQVKVVNMLWDGFTGKLTSSKWAKITKTSQATALRDITDLISKGVLVAAADGGRSANYLLKDDTGQT</sequence>
<evidence type="ECO:0000313" key="4">
    <source>
        <dbReference type="EMBL" id="MBO8478043.1"/>
    </source>
</evidence>
<evidence type="ECO:0000259" key="3">
    <source>
        <dbReference type="PROSITE" id="PS51459"/>
    </source>
</evidence>
<dbReference type="Gene3D" id="1.10.3290.10">
    <property type="entry name" value="Fido-like domain"/>
    <property type="match status" value="1"/>
</dbReference>
<gene>
    <name evidence="4" type="ORF">IAB80_04060</name>
</gene>
<proteinExistence type="predicted"/>
<name>A0A9D9ISJ3_9BACT</name>
<evidence type="ECO:0000256" key="2">
    <source>
        <dbReference type="PIRSR" id="PIRSR640198-2"/>
    </source>
</evidence>
<dbReference type="PROSITE" id="PS51459">
    <property type="entry name" value="FIDO"/>
    <property type="match status" value="1"/>
</dbReference>
<dbReference type="InterPro" id="IPR003812">
    <property type="entry name" value="Fido"/>
</dbReference>
<comment type="caution">
    <text evidence="4">The sequence shown here is derived from an EMBL/GenBank/DDBJ whole genome shotgun (WGS) entry which is preliminary data.</text>
</comment>
<accession>A0A9D9ISJ3</accession>
<reference evidence="4" key="2">
    <citation type="journal article" date="2021" name="PeerJ">
        <title>Extensive microbial diversity within the chicken gut microbiome revealed by metagenomics and culture.</title>
        <authorList>
            <person name="Gilroy R."/>
            <person name="Ravi A."/>
            <person name="Getino M."/>
            <person name="Pursley I."/>
            <person name="Horton D.L."/>
            <person name="Alikhan N.F."/>
            <person name="Baker D."/>
            <person name="Gharbi K."/>
            <person name="Hall N."/>
            <person name="Watson M."/>
            <person name="Adriaenssens E.M."/>
            <person name="Foster-Nyarko E."/>
            <person name="Jarju S."/>
            <person name="Secka A."/>
            <person name="Antonio M."/>
            <person name="Oren A."/>
            <person name="Chaudhuri R.R."/>
            <person name="La Ragione R."/>
            <person name="Hildebrand F."/>
            <person name="Pallen M.J."/>
        </authorList>
    </citation>
    <scope>NUCLEOTIDE SEQUENCE</scope>
    <source>
        <strain evidence="4">2478</strain>
    </source>
</reference>
<dbReference type="PANTHER" id="PTHR13504:SF33">
    <property type="entry name" value="FIC FAMILY PROTEIN"/>
    <property type="match status" value="1"/>
</dbReference>
<reference evidence="4" key="1">
    <citation type="submission" date="2020-10" db="EMBL/GenBank/DDBJ databases">
        <authorList>
            <person name="Gilroy R."/>
        </authorList>
    </citation>
    <scope>NUCLEOTIDE SEQUENCE</scope>
    <source>
        <strain evidence="4">2478</strain>
    </source>
</reference>
<dbReference type="AlphaFoldDB" id="A0A9D9ISJ3"/>
<dbReference type="SUPFAM" id="SSF140931">
    <property type="entry name" value="Fic-like"/>
    <property type="match status" value="1"/>
</dbReference>
<evidence type="ECO:0000256" key="1">
    <source>
        <dbReference type="PIRSR" id="PIRSR640198-1"/>
    </source>
</evidence>
<keyword evidence="2" id="KW-0067">ATP-binding</keyword>
<feature type="active site" evidence="1">
    <location>
        <position position="208"/>
    </location>
</feature>
<organism evidence="4 5">
    <name type="scientific">Candidatus Cryptobacteroides excrementipullorum</name>
    <dbReference type="NCBI Taxonomy" id="2840761"/>
    <lineage>
        <taxon>Bacteria</taxon>
        <taxon>Pseudomonadati</taxon>
        <taxon>Bacteroidota</taxon>
        <taxon>Bacteroidia</taxon>
        <taxon>Bacteroidales</taxon>
        <taxon>Candidatus Cryptobacteroides</taxon>
    </lineage>
</organism>
<dbReference type="Proteomes" id="UP000823771">
    <property type="component" value="Unassembled WGS sequence"/>
</dbReference>
<feature type="binding site" evidence="2">
    <location>
        <begin position="250"/>
        <end position="251"/>
    </location>
    <ligand>
        <name>ATP</name>
        <dbReference type="ChEBI" id="CHEBI:30616"/>
    </ligand>
</feature>